<feature type="region of interest" description="Disordered" evidence="1">
    <location>
        <begin position="54"/>
        <end position="79"/>
    </location>
</feature>
<evidence type="ECO:0000313" key="3">
    <source>
        <dbReference type="Proteomes" id="UP000314294"/>
    </source>
</evidence>
<sequence length="150" mass="16180">MLRRRLGDAARDVGGGTSTVFQMSEAQLAASPSLDGASLRLLLLWALPLPGSEAGAAPGLPPHPSSPGTRAEKETPPIKPCMKIDHTYMMFLKHNERSFQHFHTTLTNRQASPSILPSQTAAHSEIPSWDSVFGRGVCSEALLAMRHRGT</sequence>
<accession>A0A4Z2JEL5</accession>
<organism evidence="2 3">
    <name type="scientific">Liparis tanakae</name>
    <name type="common">Tanaka's snailfish</name>
    <dbReference type="NCBI Taxonomy" id="230148"/>
    <lineage>
        <taxon>Eukaryota</taxon>
        <taxon>Metazoa</taxon>
        <taxon>Chordata</taxon>
        <taxon>Craniata</taxon>
        <taxon>Vertebrata</taxon>
        <taxon>Euteleostomi</taxon>
        <taxon>Actinopterygii</taxon>
        <taxon>Neopterygii</taxon>
        <taxon>Teleostei</taxon>
        <taxon>Neoteleostei</taxon>
        <taxon>Acanthomorphata</taxon>
        <taxon>Eupercaria</taxon>
        <taxon>Perciformes</taxon>
        <taxon>Cottioidei</taxon>
        <taxon>Cottales</taxon>
        <taxon>Liparidae</taxon>
        <taxon>Liparis</taxon>
    </lineage>
</organism>
<proteinExistence type="predicted"/>
<dbReference type="AlphaFoldDB" id="A0A4Z2JEL5"/>
<name>A0A4Z2JEL5_9TELE</name>
<protein>
    <submittedName>
        <fullName evidence="2">Uncharacterized protein</fullName>
    </submittedName>
</protein>
<gene>
    <name evidence="2" type="ORF">EYF80_001449</name>
</gene>
<dbReference type="Proteomes" id="UP000314294">
    <property type="component" value="Unassembled WGS sequence"/>
</dbReference>
<reference evidence="2 3" key="1">
    <citation type="submission" date="2019-03" db="EMBL/GenBank/DDBJ databases">
        <title>First draft genome of Liparis tanakae, snailfish: a comprehensive survey of snailfish specific genes.</title>
        <authorList>
            <person name="Kim W."/>
            <person name="Song I."/>
            <person name="Jeong J.-H."/>
            <person name="Kim D."/>
            <person name="Kim S."/>
            <person name="Ryu S."/>
            <person name="Song J.Y."/>
            <person name="Lee S.K."/>
        </authorList>
    </citation>
    <scope>NUCLEOTIDE SEQUENCE [LARGE SCALE GENOMIC DNA]</scope>
    <source>
        <tissue evidence="2">Muscle</tissue>
    </source>
</reference>
<evidence type="ECO:0000313" key="2">
    <source>
        <dbReference type="EMBL" id="TNN88233.1"/>
    </source>
</evidence>
<feature type="compositionally biased region" description="Basic and acidic residues" evidence="1">
    <location>
        <begin position="70"/>
        <end position="79"/>
    </location>
</feature>
<evidence type="ECO:0000256" key="1">
    <source>
        <dbReference type="SAM" id="MobiDB-lite"/>
    </source>
</evidence>
<comment type="caution">
    <text evidence="2">The sequence shown here is derived from an EMBL/GenBank/DDBJ whole genome shotgun (WGS) entry which is preliminary data.</text>
</comment>
<dbReference type="EMBL" id="SRLO01000006">
    <property type="protein sequence ID" value="TNN88233.1"/>
    <property type="molecule type" value="Genomic_DNA"/>
</dbReference>
<keyword evidence="3" id="KW-1185">Reference proteome</keyword>